<sequence length="118" mass="13491">MSIKQELQQLKNRLNKSQVKLDAAKSRGDDVMVTKFTNDIEDLNKKISQLAHKQNFTINKERKALLDMPFSREITKQEQADMGKLKKSVRGLVVVHPLTKLGKELKLEVVTGFAPKQF</sequence>
<evidence type="ECO:0008006" key="4">
    <source>
        <dbReference type="Google" id="ProtNLM"/>
    </source>
</evidence>
<keyword evidence="1" id="KW-0175">Coiled coil</keyword>
<reference evidence="3" key="1">
    <citation type="submission" date="2016-02" db="EMBL/GenBank/DDBJ databases">
        <authorList>
            <person name="Rodrigo-Torres Lidia"/>
            <person name="Arahal R.David."/>
        </authorList>
    </citation>
    <scope>NUCLEOTIDE SEQUENCE [LARGE SCALE GENOMIC DNA]</scope>
    <source>
        <strain evidence="3">CECT 8713</strain>
    </source>
</reference>
<proteinExistence type="predicted"/>
<dbReference type="AlphaFoldDB" id="A0A128EXI9"/>
<organism evidence="2 3">
    <name type="scientific">Grimontia marina</name>
    <dbReference type="NCBI Taxonomy" id="646534"/>
    <lineage>
        <taxon>Bacteria</taxon>
        <taxon>Pseudomonadati</taxon>
        <taxon>Pseudomonadota</taxon>
        <taxon>Gammaproteobacteria</taxon>
        <taxon>Vibrionales</taxon>
        <taxon>Vibrionaceae</taxon>
        <taxon>Grimontia</taxon>
    </lineage>
</organism>
<evidence type="ECO:0000313" key="2">
    <source>
        <dbReference type="EMBL" id="CZF79282.1"/>
    </source>
</evidence>
<dbReference type="Proteomes" id="UP000073601">
    <property type="component" value="Unassembled WGS sequence"/>
</dbReference>
<dbReference type="NCBIfam" id="NF008244">
    <property type="entry name" value="PRK11020.1"/>
    <property type="match status" value="1"/>
</dbReference>
<keyword evidence="3" id="KW-1185">Reference proteome</keyword>
<dbReference type="OrthoDB" id="6454978at2"/>
<dbReference type="InterPro" id="IPR021230">
    <property type="entry name" value="DUF2810"/>
</dbReference>
<evidence type="ECO:0000256" key="1">
    <source>
        <dbReference type="SAM" id="Coils"/>
    </source>
</evidence>
<accession>A0A128EXI9</accession>
<dbReference type="Pfam" id="PF10928">
    <property type="entry name" value="DUF2810"/>
    <property type="match status" value="1"/>
</dbReference>
<dbReference type="EMBL" id="FIZY01000006">
    <property type="protein sequence ID" value="CZF79282.1"/>
    <property type="molecule type" value="Genomic_DNA"/>
</dbReference>
<feature type="coiled-coil region" evidence="1">
    <location>
        <begin position="7"/>
        <end position="53"/>
    </location>
</feature>
<dbReference type="Gene3D" id="3.30.1370.150">
    <property type="entry name" value="Uncharacterised protein PF10928, DUF2810"/>
    <property type="match status" value="1"/>
</dbReference>
<name>A0A128EXI9_9GAMM</name>
<evidence type="ECO:0000313" key="3">
    <source>
        <dbReference type="Proteomes" id="UP000073601"/>
    </source>
</evidence>
<dbReference type="RefSeq" id="WP_062706192.1">
    <property type="nucleotide sequence ID" value="NZ_CAWRCI010000006.1"/>
</dbReference>
<gene>
    <name evidence="2" type="ORF">GMA8713_00904</name>
</gene>
<protein>
    <recommendedName>
        <fullName evidence="4">YibL family ribosome-associated protein</fullName>
    </recommendedName>
</protein>